<dbReference type="PROSITE" id="PS50887">
    <property type="entry name" value="GGDEF"/>
    <property type="match status" value="1"/>
</dbReference>
<dbReference type="CDD" id="cd01949">
    <property type="entry name" value="GGDEF"/>
    <property type="match status" value="1"/>
</dbReference>
<proteinExistence type="predicted"/>
<sequence>MAVILISYDYYLARKELFSSAKMIANATVMELDKEFSVVQSALMTLSTSPSISHGDLEAFQVQAIQVAAQQDVLNIVLEDSTGRQILNTLKPFLRERYLAREITSPISLGGGKEMQVSDLFQGPIARQLVVAVSIPVSAGKNPYFLSAGVTPKRFEQILSLQKFKLNWIVAILDSSGAIVARSHDMSRFVGKKVPPNTLAAIRNSPEEAVELTSIDGVPMVAVTASSGKSGWFVAIGIPQEYLRSELNRKFWFLIFSSTVLMGVGLIFSLHIGNNISQAIRELVTPALEIGGEKVIPHKVFSIQEANEVWQALFNTSKMLQSARYQARHDSLTGLANRALFCEFLEQQMEICTRNQSSLSLLYVDIDNFKKVNDTHGHATGDELLIAVSNRLKSVLRKSDIAARLGGDEFAIVLIDADNENAKLVAIKLSANLEDSYYLGNQLISASASIGVSSFPSGCTDSQTLLLYADEDMYRVKSSRRENTETSTSIDALKIN</sequence>
<organism evidence="3 4">
    <name type="scientific">Duganella flavida</name>
    <dbReference type="NCBI Taxonomy" id="2692175"/>
    <lineage>
        <taxon>Bacteria</taxon>
        <taxon>Pseudomonadati</taxon>
        <taxon>Pseudomonadota</taxon>
        <taxon>Betaproteobacteria</taxon>
        <taxon>Burkholderiales</taxon>
        <taxon>Oxalobacteraceae</taxon>
        <taxon>Telluria group</taxon>
        <taxon>Duganella</taxon>
    </lineage>
</organism>
<dbReference type="InterPro" id="IPR043128">
    <property type="entry name" value="Rev_trsase/Diguanyl_cyclase"/>
</dbReference>
<comment type="caution">
    <text evidence="3">The sequence shown here is derived from an EMBL/GenBank/DDBJ whole genome shotgun (WGS) entry which is preliminary data.</text>
</comment>
<evidence type="ECO:0000259" key="2">
    <source>
        <dbReference type="PROSITE" id="PS50887"/>
    </source>
</evidence>
<accession>A0A6L8KPD8</accession>
<dbReference type="Gene3D" id="3.30.70.270">
    <property type="match status" value="1"/>
</dbReference>
<dbReference type="InterPro" id="IPR029787">
    <property type="entry name" value="Nucleotide_cyclase"/>
</dbReference>
<dbReference type="CDD" id="cd18774">
    <property type="entry name" value="PDC2_HK_sensor"/>
    <property type="match status" value="1"/>
</dbReference>
<dbReference type="GO" id="GO:0003824">
    <property type="term" value="F:catalytic activity"/>
    <property type="evidence" value="ECO:0007669"/>
    <property type="project" value="UniProtKB-ARBA"/>
</dbReference>
<evidence type="ECO:0000313" key="4">
    <source>
        <dbReference type="Proteomes" id="UP000479335"/>
    </source>
</evidence>
<dbReference type="PANTHER" id="PTHR46663">
    <property type="entry name" value="DIGUANYLATE CYCLASE DGCT-RELATED"/>
    <property type="match status" value="1"/>
</dbReference>
<name>A0A6L8KPD8_9BURK</name>
<keyword evidence="1" id="KW-0812">Transmembrane</keyword>
<dbReference type="Proteomes" id="UP000479335">
    <property type="component" value="Unassembled WGS sequence"/>
</dbReference>
<gene>
    <name evidence="3" type="ORF">GTP46_27670</name>
</gene>
<keyword evidence="1" id="KW-1133">Transmembrane helix</keyword>
<dbReference type="SUPFAM" id="SSF55073">
    <property type="entry name" value="Nucleotide cyclase"/>
    <property type="match status" value="1"/>
</dbReference>
<dbReference type="NCBIfam" id="TIGR00254">
    <property type="entry name" value="GGDEF"/>
    <property type="match status" value="1"/>
</dbReference>
<protein>
    <submittedName>
        <fullName evidence="3">Diguanylate cyclase</fullName>
    </submittedName>
</protein>
<keyword evidence="1" id="KW-0472">Membrane</keyword>
<evidence type="ECO:0000256" key="1">
    <source>
        <dbReference type="SAM" id="Phobius"/>
    </source>
</evidence>
<dbReference type="PANTHER" id="PTHR46663:SF2">
    <property type="entry name" value="GGDEF DOMAIN-CONTAINING PROTEIN"/>
    <property type="match status" value="1"/>
</dbReference>
<dbReference type="Pfam" id="PF00990">
    <property type="entry name" value="GGDEF"/>
    <property type="match status" value="1"/>
</dbReference>
<evidence type="ECO:0000313" key="3">
    <source>
        <dbReference type="EMBL" id="MYM26411.1"/>
    </source>
</evidence>
<dbReference type="SMART" id="SM00267">
    <property type="entry name" value="GGDEF"/>
    <property type="match status" value="1"/>
</dbReference>
<dbReference type="RefSeq" id="WP_161009845.1">
    <property type="nucleotide sequence ID" value="NZ_WWCN01000026.1"/>
</dbReference>
<dbReference type="FunFam" id="3.30.70.270:FF:000001">
    <property type="entry name" value="Diguanylate cyclase domain protein"/>
    <property type="match status" value="1"/>
</dbReference>
<dbReference type="EMBL" id="WWCN01000026">
    <property type="protein sequence ID" value="MYM26411.1"/>
    <property type="molecule type" value="Genomic_DNA"/>
</dbReference>
<dbReference type="InterPro" id="IPR052163">
    <property type="entry name" value="DGC-Regulatory_Protein"/>
</dbReference>
<dbReference type="InterPro" id="IPR000160">
    <property type="entry name" value="GGDEF_dom"/>
</dbReference>
<keyword evidence="4" id="KW-1185">Reference proteome</keyword>
<feature type="domain" description="GGDEF" evidence="2">
    <location>
        <begin position="357"/>
        <end position="489"/>
    </location>
</feature>
<reference evidence="3 4" key="1">
    <citation type="submission" date="2019-12" db="EMBL/GenBank/DDBJ databases">
        <title>Novel species isolated from a subtropical stream in China.</title>
        <authorList>
            <person name="Lu H."/>
        </authorList>
    </citation>
    <scope>NUCLEOTIDE SEQUENCE [LARGE SCALE GENOMIC DNA]</scope>
    <source>
        <strain evidence="3 4">FT135W</strain>
    </source>
</reference>
<dbReference type="AlphaFoldDB" id="A0A6L8KPD8"/>
<feature type="transmembrane region" description="Helical" evidence="1">
    <location>
        <begin position="251"/>
        <end position="272"/>
    </location>
</feature>